<gene>
    <name evidence="1" type="ORF">FC695_10110</name>
</gene>
<sequence>MKTQIVINAKIYTGQEIVENGFIRYAETIKEIGLMAQYVPQE</sequence>
<dbReference type="AlphaFoldDB" id="A0A9X9F788"/>
<evidence type="ECO:0000313" key="2">
    <source>
        <dbReference type="Proteomes" id="UP000308444"/>
    </source>
</evidence>
<organism evidence="1 2">
    <name type="scientific">Bacillus cereus</name>
    <dbReference type="NCBI Taxonomy" id="1396"/>
    <lineage>
        <taxon>Bacteria</taxon>
        <taxon>Bacillati</taxon>
        <taxon>Bacillota</taxon>
        <taxon>Bacilli</taxon>
        <taxon>Bacillales</taxon>
        <taxon>Bacillaceae</taxon>
        <taxon>Bacillus</taxon>
        <taxon>Bacillus cereus group</taxon>
    </lineage>
</organism>
<reference evidence="1 2" key="1">
    <citation type="journal article" date="2019" name="Environ. Microbiol.">
        <title>An active ?-lactamase is a part of an orchestrated cell wall stress resistance network of Bacillus subtilis and related rhizosphere species.</title>
        <authorList>
            <person name="Bucher T."/>
            <person name="Keren-Paz A."/>
            <person name="Hausser J."/>
            <person name="Olender T."/>
            <person name="Cytryn E."/>
            <person name="Kolodkin-Gal I."/>
        </authorList>
    </citation>
    <scope>NUCLEOTIDE SEQUENCE [LARGE SCALE GENOMIC DNA]</scope>
    <source>
        <strain evidence="1 2">I32</strain>
    </source>
</reference>
<dbReference type="EMBL" id="SZOH01000585">
    <property type="protein sequence ID" value="TKJ04932.1"/>
    <property type="molecule type" value="Genomic_DNA"/>
</dbReference>
<evidence type="ECO:0000313" key="1">
    <source>
        <dbReference type="EMBL" id="TKJ04932.1"/>
    </source>
</evidence>
<dbReference type="Proteomes" id="UP000308444">
    <property type="component" value="Unassembled WGS sequence"/>
</dbReference>
<proteinExistence type="predicted"/>
<name>A0A9X9F788_BACCE</name>
<comment type="caution">
    <text evidence="1">The sequence shown here is derived from an EMBL/GenBank/DDBJ whole genome shotgun (WGS) entry which is preliminary data.</text>
</comment>
<protein>
    <submittedName>
        <fullName evidence="1">N-acetylglucosamine-6-phosphate deacetylase</fullName>
    </submittedName>
</protein>
<accession>A0A9X9F788</accession>
<feature type="non-terminal residue" evidence="1">
    <location>
        <position position="42"/>
    </location>
</feature>